<dbReference type="PANTHER" id="PTHR23517">
    <property type="entry name" value="RESISTANCE PROTEIN MDTM, PUTATIVE-RELATED-RELATED"/>
    <property type="match status" value="1"/>
</dbReference>
<feature type="compositionally biased region" description="Low complexity" evidence="7">
    <location>
        <begin position="52"/>
        <end position="66"/>
    </location>
</feature>
<feature type="transmembrane region" description="Helical" evidence="8">
    <location>
        <begin position="410"/>
        <end position="429"/>
    </location>
</feature>
<dbReference type="InterPro" id="IPR050171">
    <property type="entry name" value="MFS_Transporters"/>
</dbReference>
<comment type="subcellular location">
    <subcellularLocation>
        <location evidence="1">Cell membrane</location>
        <topology evidence="1">Multi-pass membrane protein</topology>
    </subcellularLocation>
</comment>
<keyword evidence="6 8" id="KW-0472">Membrane</keyword>
<accession>A0A6P2BVC7</accession>
<evidence type="ECO:0000256" key="4">
    <source>
        <dbReference type="ARBA" id="ARBA00022692"/>
    </source>
</evidence>
<dbReference type="InterPro" id="IPR036259">
    <property type="entry name" value="MFS_trans_sf"/>
</dbReference>
<dbReference type="EMBL" id="RPFW01000004">
    <property type="protein sequence ID" value="TVZ02850.1"/>
    <property type="molecule type" value="Genomic_DNA"/>
</dbReference>
<reference evidence="10 11" key="1">
    <citation type="submission" date="2018-11" db="EMBL/GenBank/DDBJ databases">
        <title>Trebonia kvetii gen.nov., sp.nov., a novel acidophilic actinobacterium, and proposal of the new actinobacterial family Treboniaceae fam. nov.</title>
        <authorList>
            <person name="Rapoport D."/>
            <person name="Sagova-Mareckova M."/>
            <person name="Sedlacek I."/>
            <person name="Provaznik J."/>
            <person name="Kralova S."/>
            <person name="Pavlinic D."/>
            <person name="Benes V."/>
            <person name="Kopecky J."/>
        </authorList>
    </citation>
    <scope>NUCLEOTIDE SEQUENCE [LARGE SCALE GENOMIC DNA]</scope>
    <source>
        <strain evidence="10 11">15Tr583</strain>
    </source>
</reference>
<evidence type="ECO:0000256" key="6">
    <source>
        <dbReference type="ARBA" id="ARBA00023136"/>
    </source>
</evidence>
<feature type="compositionally biased region" description="Low complexity" evidence="7">
    <location>
        <begin position="28"/>
        <end position="44"/>
    </location>
</feature>
<feature type="transmembrane region" description="Helical" evidence="8">
    <location>
        <begin position="374"/>
        <end position="398"/>
    </location>
</feature>
<dbReference type="InterPro" id="IPR005829">
    <property type="entry name" value="Sugar_transporter_CS"/>
</dbReference>
<feature type="transmembrane region" description="Helical" evidence="8">
    <location>
        <begin position="328"/>
        <end position="347"/>
    </location>
</feature>
<evidence type="ECO:0000256" key="1">
    <source>
        <dbReference type="ARBA" id="ARBA00004651"/>
    </source>
</evidence>
<evidence type="ECO:0000256" key="7">
    <source>
        <dbReference type="SAM" id="MobiDB-lite"/>
    </source>
</evidence>
<dbReference type="GO" id="GO:0022857">
    <property type="term" value="F:transmembrane transporter activity"/>
    <property type="evidence" value="ECO:0007669"/>
    <property type="project" value="InterPro"/>
</dbReference>
<dbReference type="PROSITE" id="PS00216">
    <property type="entry name" value="SUGAR_TRANSPORT_1"/>
    <property type="match status" value="1"/>
</dbReference>
<dbReference type="InterPro" id="IPR020846">
    <property type="entry name" value="MFS_dom"/>
</dbReference>
<dbReference type="Gene3D" id="1.20.1250.20">
    <property type="entry name" value="MFS general substrate transporter like domains"/>
    <property type="match status" value="1"/>
</dbReference>
<feature type="transmembrane region" description="Helical" evidence="8">
    <location>
        <begin position="526"/>
        <end position="546"/>
    </location>
</feature>
<keyword evidence="4 8" id="KW-0812">Transmembrane</keyword>
<feature type="compositionally biased region" description="Basic residues" evidence="7">
    <location>
        <begin position="67"/>
        <end position="76"/>
    </location>
</feature>
<evidence type="ECO:0000259" key="9">
    <source>
        <dbReference type="PROSITE" id="PS50850"/>
    </source>
</evidence>
<feature type="transmembrane region" description="Helical" evidence="8">
    <location>
        <begin position="436"/>
        <end position="457"/>
    </location>
</feature>
<evidence type="ECO:0000256" key="5">
    <source>
        <dbReference type="ARBA" id="ARBA00022989"/>
    </source>
</evidence>
<keyword evidence="3" id="KW-1003">Cell membrane</keyword>
<dbReference type="GO" id="GO:0005886">
    <property type="term" value="C:plasma membrane"/>
    <property type="evidence" value="ECO:0007669"/>
    <property type="project" value="UniProtKB-SubCell"/>
</dbReference>
<feature type="transmembrane region" description="Helical" evidence="8">
    <location>
        <begin position="171"/>
        <end position="197"/>
    </location>
</feature>
<feature type="compositionally biased region" description="Basic residues" evidence="7">
    <location>
        <begin position="1"/>
        <end position="23"/>
    </location>
</feature>
<evidence type="ECO:0000256" key="8">
    <source>
        <dbReference type="SAM" id="Phobius"/>
    </source>
</evidence>
<dbReference type="InterPro" id="IPR011701">
    <property type="entry name" value="MFS"/>
</dbReference>
<feature type="region of interest" description="Disordered" evidence="7">
    <location>
        <begin position="1"/>
        <end position="127"/>
    </location>
</feature>
<feature type="transmembrane region" description="Helical" evidence="8">
    <location>
        <begin position="238"/>
        <end position="257"/>
    </location>
</feature>
<name>A0A6P2BVC7_9ACTN</name>
<feature type="transmembrane region" description="Helical" evidence="8">
    <location>
        <begin position="463"/>
        <end position="486"/>
    </location>
</feature>
<comment type="caution">
    <text evidence="10">The sequence shown here is derived from an EMBL/GenBank/DDBJ whole genome shotgun (WGS) entry which is preliminary data.</text>
</comment>
<feature type="domain" description="Major facilitator superfamily (MFS) profile" evidence="9">
    <location>
        <begin position="172"/>
        <end position="549"/>
    </location>
</feature>
<dbReference type="PANTHER" id="PTHR23517:SF13">
    <property type="entry name" value="MAJOR FACILITATOR SUPERFAMILY MFS_1"/>
    <property type="match status" value="1"/>
</dbReference>
<feature type="transmembrane region" description="Helical" evidence="8">
    <location>
        <begin position="498"/>
        <end position="520"/>
    </location>
</feature>
<feature type="transmembrane region" description="Helical" evidence="8">
    <location>
        <begin position="263"/>
        <end position="284"/>
    </location>
</feature>
<evidence type="ECO:0000313" key="10">
    <source>
        <dbReference type="EMBL" id="TVZ02850.1"/>
    </source>
</evidence>
<organism evidence="10 11">
    <name type="scientific">Trebonia kvetii</name>
    <dbReference type="NCBI Taxonomy" id="2480626"/>
    <lineage>
        <taxon>Bacteria</taxon>
        <taxon>Bacillati</taxon>
        <taxon>Actinomycetota</taxon>
        <taxon>Actinomycetes</taxon>
        <taxon>Streptosporangiales</taxon>
        <taxon>Treboniaceae</taxon>
        <taxon>Trebonia</taxon>
    </lineage>
</organism>
<dbReference type="Proteomes" id="UP000460272">
    <property type="component" value="Unassembled WGS sequence"/>
</dbReference>
<feature type="transmembrane region" description="Helical" evidence="8">
    <location>
        <begin position="296"/>
        <end position="322"/>
    </location>
</feature>
<protein>
    <submittedName>
        <fullName evidence="10">MFS transporter</fullName>
    </submittedName>
</protein>
<keyword evidence="5 8" id="KW-1133">Transmembrane helix</keyword>
<proteinExistence type="predicted"/>
<feature type="transmembrane region" description="Helical" evidence="8">
    <location>
        <begin position="203"/>
        <end position="226"/>
    </location>
</feature>
<keyword evidence="2" id="KW-0813">Transport</keyword>
<gene>
    <name evidence="10" type="ORF">EAS64_20405</name>
</gene>
<evidence type="ECO:0000313" key="11">
    <source>
        <dbReference type="Proteomes" id="UP000460272"/>
    </source>
</evidence>
<dbReference type="SUPFAM" id="SSF103473">
    <property type="entry name" value="MFS general substrate transporter"/>
    <property type="match status" value="1"/>
</dbReference>
<dbReference type="AlphaFoldDB" id="A0A6P2BVC7"/>
<sequence length="557" mass="57183">MCHAARPRPRSRTAERRTRRAPPPRRPAYPARSPRSRTGAGPSSRSPPAPTPARRAVPRSAAATARSARRPHPGRRGRPERQRPLAGRQAPRRLSSTGTAPTVRRKGPAGAADPRITLSCDAGSPGQPRVWFSSIGTPEGSQDMTSTQVARRIAGEQAPTGRAASAAPGRIAFWLLALVLTITMLGTTLPTPLYVIYQGRWHFSAAIVTVTFAVYAVAVIATLLLAGRSSDQAGRKPVLAVALGASAISTVVFILAPDVGALIAARIVSGLSAGLMTGTATAMLTELAPASAGRRASLVATAANMTGLGLGPLVAGLFAQYAPDPTTLVFEAYLAVLAAAGLILLLVPETVRRRTRPALRFAGLGVPERGRGEFIAAGVAGFAAFALLGLFSSLVPGFLAGQLHQGSHAIQGAVVFLLLAVAAVTQVAVSRFRSGPVVLAGLGAFLIALGLIVAALAQSAMGLFLAGTVAGGVATGAIFLGSLATVNRLAPAQRRGQTLSAFFVACYAGLIIPVVGVGVLSQLTATFTAVLTFSILLAVLCLYSIARFAHGTAAELS</sequence>
<keyword evidence="11" id="KW-1185">Reference proteome</keyword>
<dbReference type="Pfam" id="PF07690">
    <property type="entry name" value="MFS_1"/>
    <property type="match status" value="1"/>
</dbReference>
<dbReference type="PROSITE" id="PS50850">
    <property type="entry name" value="MFS"/>
    <property type="match status" value="1"/>
</dbReference>
<evidence type="ECO:0000256" key="3">
    <source>
        <dbReference type="ARBA" id="ARBA00022475"/>
    </source>
</evidence>
<dbReference type="OrthoDB" id="3177957at2"/>
<evidence type="ECO:0000256" key="2">
    <source>
        <dbReference type="ARBA" id="ARBA00022448"/>
    </source>
</evidence>